<organism evidence="1 2">
    <name type="scientific">Mycolicibacterium mageritense</name>
    <name type="common">Mycobacterium mageritense</name>
    <dbReference type="NCBI Taxonomy" id="53462"/>
    <lineage>
        <taxon>Bacteria</taxon>
        <taxon>Bacillati</taxon>
        <taxon>Actinomycetota</taxon>
        <taxon>Actinomycetes</taxon>
        <taxon>Mycobacteriales</taxon>
        <taxon>Mycobacteriaceae</taxon>
        <taxon>Mycolicibacterium</taxon>
    </lineage>
</organism>
<accession>A0AAI8TYY9</accession>
<protein>
    <submittedName>
        <fullName evidence="1">Uncharacterized protein</fullName>
    </submittedName>
</protein>
<evidence type="ECO:0000313" key="1">
    <source>
        <dbReference type="EMBL" id="BDY31429.1"/>
    </source>
</evidence>
<dbReference type="RefSeq" id="WP_286211800.1">
    <property type="nucleotide sequence ID" value="NZ_AP027452.1"/>
</dbReference>
<dbReference type="AlphaFoldDB" id="A0AAI8TYY9"/>
<gene>
    <name evidence="1" type="ORF">hbim_05381</name>
</gene>
<dbReference type="Proteomes" id="UP001241092">
    <property type="component" value="Chromosome"/>
</dbReference>
<proteinExistence type="predicted"/>
<dbReference type="EMBL" id="AP027452">
    <property type="protein sequence ID" value="BDY31429.1"/>
    <property type="molecule type" value="Genomic_DNA"/>
</dbReference>
<evidence type="ECO:0000313" key="2">
    <source>
        <dbReference type="Proteomes" id="UP001241092"/>
    </source>
</evidence>
<name>A0AAI8TYY9_MYCME</name>
<reference evidence="1" key="1">
    <citation type="submission" date="2023-03" db="EMBL/GenBank/DDBJ databases">
        <title>Draft genome sequence of a Mycolicibacterium mageritense strain H4_3_1 isolated from a hybrid biological-inorganic system reactor.</title>
        <authorList>
            <person name="Feng X."/>
            <person name="Kazama D."/>
            <person name="Sato K."/>
            <person name="Kobayashi H."/>
        </authorList>
    </citation>
    <scope>NUCLEOTIDE SEQUENCE</scope>
    <source>
        <strain evidence="1">H4_3_1</strain>
    </source>
</reference>
<sequence>MKPIAVGVGIGLMIAVLVSEMFRHGWGPIESLIDCDTIHYF</sequence>